<feature type="repeat" description="WD" evidence="3">
    <location>
        <begin position="1048"/>
        <end position="1080"/>
    </location>
</feature>
<reference evidence="6" key="2">
    <citation type="submission" date="2018-10" db="UniProtKB">
        <authorList>
            <consortium name="EnsemblPlants"/>
        </authorList>
    </citation>
    <scope>IDENTIFICATION</scope>
</reference>
<dbReference type="Pfam" id="PF00400">
    <property type="entry name" value="WD40"/>
    <property type="match status" value="5"/>
</dbReference>
<dbReference type="PROSITE" id="PS50294">
    <property type="entry name" value="WD_REPEATS_REGION"/>
    <property type="match status" value="3"/>
</dbReference>
<dbReference type="PRINTS" id="PR00320">
    <property type="entry name" value="GPROTEINBRPT"/>
</dbReference>
<reference evidence="6" key="1">
    <citation type="submission" date="2018-08" db="EMBL/GenBank/DDBJ databases">
        <authorList>
            <person name="Rossello M."/>
        </authorList>
    </citation>
    <scope>NUCLEOTIDE SEQUENCE [LARGE SCALE GENOMIC DNA]</scope>
    <source>
        <strain evidence="6">cv. Chinese Spring</strain>
    </source>
</reference>
<dbReference type="InterPro" id="IPR043153">
    <property type="entry name" value="DENN_C"/>
</dbReference>
<dbReference type="InterPro" id="IPR037516">
    <property type="entry name" value="Tripartite_DENN"/>
</dbReference>
<dbReference type="EnsemblPlants" id="TraesCS3D02G210700.11">
    <property type="protein sequence ID" value="TraesCS3D02G210700.11"/>
    <property type="gene ID" value="TraesCS3D02G210700"/>
</dbReference>
<evidence type="ECO:0000256" key="2">
    <source>
        <dbReference type="ARBA" id="ARBA00022737"/>
    </source>
</evidence>
<dbReference type="PROSITE" id="PS00678">
    <property type="entry name" value="WD_REPEATS_1"/>
    <property type="match status" value="2"/>
</dbReference>
<dbReference type="Proteomes" id="UP000019116">
    <property type="component" value="Chromosome 3D"/>
</dbReference>
<keyword evidence="2" id="KW-0677">Repeat</keyword>
<feature type="repeat" description="WD" evidence="3">
    <location>
        <begin position="1008"/>
        <end position="1047"/>
    </location>
</feature>
<dbReference type="FunFam" id="3.40.50.11500:FF:000007">
    <property type="entry name" value="DENN domain and WD repeat-containing protein SCD1"/>
    <property type="match status" value="1"/>
</dbReference>
<dbReference type="InterPro" id="IPR001680">
    <property type="entry name" value="WD40_rpt"/>
</dbReference>
<evidence type="ECO:0000256" key="1">
    <source>
        <dbReference type="ARBA" id="ARBA00022574"/>
    </source>
</evidence>
<dbReference type="FunFam" id="2.130.10.10:FF:000360">
    <property type="entry name" value="DENN domain and WD repeat-containing protein SCD1"/>
    <property type="match status" value="1"/>
</dbReference>
<organism evidence="6">
    <name type="scientific">Triticum aestivum</name>
    <name type="common">Wheat</name>
    <dbReference type="NCBI Taxonomy" id="4565"/>
    <lineage>
        <taxon>Eukaryota</taxon>
        <taxon>Viridiplantae</taxon>
        <taxon>Streptophyta</taxon>
        <taxon>Embryophyta</taxon>
        <taxon>Tracheophyta</taxon>
        <taxon>Spermatophyta</taxon>
        <taxon>Magnoliopsida</taxon>
        <taxon>Liliopsida</taxon>
        <taxon>Poales</taxon>
        <taxon>Poaceae</taxon>
        <taxon>BOP clade</taxon>
        <taxon>Pooideae</taxon>
        <taxon>Triticodae</taxon>
        <taxon>Triticeae</taxon>
        <taxon>Triticinae</taxon>
        <taxon>Triticum</taxon>
    </lineage>
</organism>
<evidence type="ECO:0000259" key="5">
    <source>
        <dbReference type="PROSITE" id="PS50211"/>
    </source>
</evidence>
<dbReference type="InterPro" id="IPR005112">
    <property type="entry name" value="dDENN_dom"/>
</dbReference>
<dbReference type="InterPro" id="IPR001194">
    <property type="entry name" value="cDENN_dom"/>
</dbReference>
<dbReference type="SMART" id="SM00799">
    <property type="entry name" value="DENN"/>
    <property type="match status" value="1"/>
</dbReference>
<dbReference type="InterPro" id="IPR015943">
    <property type="entry name" value="WD40/YVTN_repeat-like_dom_sf"/>
</dbReference>
<dbReference type="PANTHER" id="PTHR12296:SF21">
    <property type="entry name" value="DENN DOMAIN-CONTAINING PROTEIN 3"/>
    <property type="match status" value="1"/>
</dbReference>
<feature type="repeat" description="WD" evidence="3">
    <location>
        <begin position="885"/>
        <end position="915"/>
    </location>
</feature>
<dbReference type="InterPro" id="IPR020472">
    <property type="entry name" value="WD40_PAC1"/>
</dbReference>
<dbReference type="Gene3D" id="3.40.50.11500">
    <property type="match status" value="1"/>
</dbReference>
<feature type="repeat" description="WD" evidence="3">
    <location>
        <begin position="925"/>
        <end position="965"/>
    </location>
</feature>
<protein>
    <recommendedName>
        <fullName evidence="5">UDENN domain-containing protein</fullName>
    </recommendedName>
</protein>
<evidence type="ECO:0000313" key="6">
    <source>
        <dbReference type="EnsemblPlants" id="TraesCS3D02G210700.11"/>
    </source>
</evidence>
<dbReference type="InterPro" id="IPR005113">
    <property type="entry name" value="uDENN_dom"/>
</dbReference>
<dbReference type="SMART" id="SM00320">
    <property type="entry name" value="WD40"/>
    <property type="match status" value="8"/>
</dbReference>
<dbReference type="SUPFAM" id="SSF50978">
    <property type="entry name" value="WD40 repeat-like"/>
    <property type="match status" value="1"/>
</dbReference>
<dbReference type="SMR" id="A0A3B6GVR4"/>
<dbReference type="Gramene" id="TraesCS3D02G210700.11">
    <property type="protein sequence ID" value="TraesCS3D02G210700.11"/>
    <property type="gene ID" value="TraesCS3D02G210700"/>
</dbReference>
<evidence type="ECO:0000256" key="4">
    <source>
        <dbReference type="SAM" id="MobiDB-lite"/>
    </source>
</evidence>
<dbReference type="Pfam" id="PF02141">
    <property type="entry name" value="DENN"/>
    <property type="match status" value="1"/>
</dbReference>
<accession>A0A3B6GVR4</accession>
<dbReference type="SMART" id="SM00801">
    <property type="entry name" value="dDENN"/>
    <property type="match status" value="1"/>
</dbReference>
<keyword evidence="1 3" id="KW-0853">WD repeat</keyword>
<evidence type="ECO:0000256" key="3">
    <source>
        <dbReference type="PROSITE-ProRule" id="PRU00221"/>
    </source>
</evidence>
<dbReference type="PROSITE" id="PS50211">
    <property type="entry name" value="DENN"/>
    <property type="match status" value="1"/>
</dbReference>
<dbReference type="AlphaFoldDB" id="A0A3B6GVR4"/>
<keyword evidence="7" id="KW-1185">Reference proteome</keyword>
<proteinExistence type="predicted"/>
<feature type="domain" description="UDENN" evidence="5">
    <location>
        <begin position="22"/>
        <end position="447"/>
    </location>
</feature>
<name>A0A3B6GVR4_WHEAT</name>
<dbReference type="InterPro" id="IPR036322">
    <property type="entry name" value="WD40_repeat_dom_sf"/>
</dbReference>
<dbReference type="OrthoDB" id="6019893at2759"/>
<dbReference type="PROSITE" id="PS50082">
    <property type="entry name" value="WD_REPEATS_2"/>
    <property type="match status" value="4"/>
</dbReference>
<evidence type="ECO:0000313" key="7">
    <source>
        <dbReference type="Proteomes" id="UP000019116"/>
    </source>
</evidence>
<sequence length="1183" mass="131454">MASTSRIFEYFVVCGLGPEIRALDGLKGFHGAEEMYMPAFIDQFPHSGHALYPPPPPQLPTCVLPAGVRIYSSRLDANDVSTYPRSYPIVLTEGDGSKIYVSCIAFRDPICEDIIEAYQIPVNSFADKCICFVSHSPCFQVLRDALEEIFVLCFSPAGCSKPLWDIISHVVSNVPLPTPGKDRVLFAIDNCLLSAETPPKEWLPHADISFQPLVQCLDVDKLIQLFTAVLLERRILLRSNKYTLLTLVSEAICHLIYPIRWQHVYIPIIFSSGVDYIDAPTPYMMGLHSGVDTSTVTMDGVVVVDLEYNRITTTEDIPPIPESEHSFLRGEILKLLQPNVVAIDYMKINLGSMGDYSLRTATKSWGQDHDFQLRLIFLRFFAQIMSGYRNFIDNALPTGFNAQAFLKKRSRATNQPVESMLMIMQFIETQGFLDYLERCNNAEEFTNNLLDKLQDATGRGQSPLAIFPSHVADPEIITIADSEIEGSEPGNRHCYKSFPANARTEEQEEKRKSILALVGGASKQVPSSPAVRISGGPKAESLSPRERAAERERMVLDIKVKLQGLWLRLLRLGATEDPLSSFEYGTILALIESDAEGIGGSGFVECIREHIHSGWQCRLTDEQFIAVKELLKTAITLASSRDDVSTIRDALEVSAEMYRKDPNNVQDYVQRHLLSLSVWEELRFWDGYFEYLMENCSNKSTNYVTLVTAQLIVMATHMAGLGLPDIDSWNMIEKIAERNNLGYKQLIKLRALLTHLQQLRVGYWGVPIGKGQPLPSYSMASPRALDISDESEQPAEASVLGRSWVHSMFSRDRSLRASSFNRASDTKAGATAGKTDLAAAQKKTQTNMRILRGHTAAITALHCVTRKEVKVWDPSLRGSELRATLRGHTRTVRAISSDRGKIVSGGDDQSVIVWDKQAFKLLEELKGHDAPVTSVRMLSGERVLTASHDGTVKMWDVRTDTCVATVGRCQSAVLCMEYDDSTGILAAAGRDVLAHVWDIRSSKQMFKLQGHTKWIRSMRMTGETIITGSDDWTARVWSLTRGTCDAVLACHAGPILCVEYSPSDKGIITGSSDGLIRFWENEGGIKCVKNLTLHSASVLSISAGDHWLGIGAADNSMSLFHRPQERFGSFSNAGSKVAGWQLYRTPQKTSAVVRCIASDLDRKRICSGGRNGLLRLWDATTSI</sequence>
<feature type="region of interest" description="Disordered" evidence="4">
    <location>
        <begin position="525"/>
        <end position="547"/>
    </location>
</feature>
<gene>
    <name evidence="6" type="primary">LOC123078440</name>
</gene>
<dbReference type="GO" id="GO:0005737">
    <property type="term" value="C:cytoplasm"/>
    <property type="evidence" value="ECO:0007669"/>
    <property type="project" value="UniProtKB-ARBA"/>
</dbReference>
<dbReference type="SMART" id="SM00800">
    <property type="entry name" value="uDENN"/>
    <property type="match status" value="1"/>
</dbReference>
<dbReference type="Pfam" id="PF03456">
    <property type="entry name" value="uDENN"/>
    <property type="match status" value="1"/>
</dbReference>
<dbReference type="InterPro" id="IPR051696">
    <property type="entry name" value="DENN_Domain_GEFs"/>
</dbReference>
<dbReference type="PANTHER" id="PTHR12296">
    <property type="entry name" value="DENN DOMAIN-CONTAINING PROTEIN 4"/>
    <property type="match status" value="1"/>
</dbReference>
<dbReference type="InterPro" id="IPR019775">
    <property type="entry name" value="WD40_repeat_CS"/>
</dbReference>
<dbReference type="Gramene" id="TraesCS3D03G0498900.5">
    <property type="protein sequence ID" value="TraesCS3D03G0498900.5.CDS"/>
    <property type="gene ID" value="TraesCS3D03G0498900"/>
</dbReference>
<dbReference type="FunFam" id="3.30.450.200:FF:000006">
    <property type="entry name" value="DENN domain and WD repeat-containing protein SCD1"/>
    <property type="match status" value="1"/>
</dbReference>
<dbReference type="Gene3D" id="3.30.450.200">
    <property type="match status" value="1"/>
</dbReference>
<dbReference type="CDD" id="cd00200">
    <property type="entry name" value="WD40"/>
    <property type="match status" value="1"/>
</dbReference>
<dbReference type="Gene3D" id="2.130.10.10">
    <property type="entry name" value="YVTN repeat-like/Quinoprotein amine dehydrogenase"/>
    <property type="match status" value="2"/>
</dbReference>